<feature type="non-terminal residue" evidence="2">
    <location>
        <position position="290"/>
    </location>
</feature>
<dbReference type="PANTHER" id="PTHR28584:SF1">
    <property type="entry name" value="PROTEIN FAM228B"/>
    <property type="match status" value="1"/>
</dbReference>
<dbReference type="InterPro" id="IPR040046">
    <property type="entry name" value="FAM228"/>
</dbReference>
<dbReference type="AlphaFoldDB" id="A0A8S4B1N4"/>
<organism evidence="2 3">
    <name type="scientific">Menidia menidia</name>
    <name type="common">Atlantic silverside</name>
    <dbReference type="NCBI Taxonomy" id="238744"/>
    <lineage>
        <taxon>Eukaryota</taxon>
        <taxon>Metazoa</taxon>
        <taxon>Chordata</taxon>
        <taxon>Craniata</taxon>
        <taxon>Vertebrata</taxon>
        <taxon>Euteleostomi</taxon>
        <taxon>Actinopterygii</taxon>
        <taxon>Neopterygii</taxon>
        <taxon>Teleostei</taxon>
        <taxon>Neoteleostei</taxon>
        <taxon>Acanthomorphata</taxon>
        <taxon>Ovalentaria</taxon>
        <taxon>Atherinomorphae</taxon>
        <taxon>Atheriniformes</taxon>
        <taxon>Atherinopsidae</taxon>
        <taxon>Menidiinae</taxon>
        <taxon>Menidia</taxon>
    </lineage>
</organism>
<dbReference type="Proteomes" id="UP000677803">
    <property type="component" value="Unassembled WGS sequence"/>
</dbReference>
<feature type="non-terminal residue" evidence="2">
    <location>
        <position position="1"/>
    </location>
</feature>
<evidence type="ECO:0000256" key="1">
    <source>
        <dbReference type="ARBA" id="ARBA00007753"/>
    </source>
</evidence>
<accession>A0A8S4B1N4</accession>
<evidence type="ECO:0000313" key="2">
    <source>
        <dbReference type="EMBL" id="CAG5928139.1"/>
    </source>
</evidence>
<dbReference type="OrthoDB" id="9905773at2759"/>
<gene>
    <name evidence="2" type="ORF">MMEN_LOCUS11809</name>
</gene>
<comment type="caution">
    <text evidence="2">The sequence shown here is derived from an EMBL/GenBank/DDBJ whole genome shotgun (WGS) entry which is preliminary data.</text>
</comment>
<evidence type="ECO:0000313" key="3">
    <source>
        <dbReference type="Proteomes" id="UP000677803"/>
    </source>
</evidence>
<proteinExistence type="inferred from homology"/>
<reference evidence="2" key="1">
    <citation type="submission" date="2021-05" db="EMBL/GenBank/DDBJ databases">
        <authorList>
            <person name="Tigano A."/>
        </authorList>
    </citation>
    <scope>NUCLEOTIDE SEQUENCE</scope>
</reference>
<keyword evidence="3" id="KW-1185">Reference proteome</keyword>
<sequence>YSFSLRLACAGVKATATLQTLGHLGEGEEKGPPTFYHEMGDVRKNSPRAEISSHVPSPACLLKLEKHTADFKDVIKSRKSVSQPRGRMWSAHPCVRPGKRNKASSPCWQKQDLEHSRLFHTSLRQLQAKLEAESQQAQEMIHHLQDTENGLMKCLLISLMFTDPCLIEELELFLRQREEVGLRRRELLHKHWTERVWFPLQKTVEEHASSRSPAEAKRLRNYYSHYLHHCDSKGYIFLETYDPREYNPFLLKKPPYLKWLRLFQARCLTTPYCCNLSSRWKVPSDQLLVL</sequence>
<comment type="similarity">
    <text evidence="1">Belongs to the FAM228 family.</text>
</comment>
<dbReference type="PANTHER" id="PTHR28584">
    <property type="entry name" value="FAMILY WITH SEQUENCE SIMILARITY 228 MEMBER A"/>
    <property type="match status" value="1"/>
</dbReference>
<name>A0A8S4B1N4_9TELE</name>
<dbReference type="EMBL" id="CAJRST010012224">
    <property type="protein sequence ID" value="CAG5928139.1"/>
    <property type="molecule type" value="Genomic_DNA"/>
</dbReference>
<protein>
    <submittedName>
        <fullName evidence="2">(Atlantic silverside) hypothetical protein</fullName>
    </submittedName>
</protein>